<dbReference type="InterPro" id="IPR003788">
    <property type="entry name" value="NDUFAF7"/>
</dbReference>
<dbReference type="OrthoDB" id="438553at2759"/>
<keyword evidence="5 7" id="KW-0496">Mitochondrion</keyword>
<dbReference type="GO" id="GO:0032259">
    <property type="term" value="P:methylation"/>
    <property type="evidence" value="ECO:0007669"/>
    <property type="project" value="UniProtKB-KW"/>
</dbReference>
<reference evidence="8 9" key="1">
    <citation type="journal article" date="2020" name="IScience">
        <title>Genome Sequencing of the Endangered Kingdonia uniflora (Circaeasteraceae, Ranunculales) Reveals Potential Mechanisms of Evolutionary Specialization.</title>
        <authorList>
            <person name="Sun Y."/>
            <person name="Deng T."/>
            <person name="Zhang A."/>
            <person name="Moore M.J."/>
            <person name="Landis J.B."/>
            <person name="Lin N."/>
            <person name="Zhang H."/>
            <person name="Zhang X."/>
            <person name="Huang J."/>
            <person name="Zhang X."/>
            <person name="Sun H."/>
            <person name="Wang H."/>
        </authorList>
    </citation>
    <scope>NUCLEOTIDE SEQUENCE [LARGE SCALE GENOMIC DNA]</scope>
    <source>
        <strain evidence="8">TB1705</strain>
        <tissue evidence="8">Leaf</tissue>
    </source>
</reference>
<dbReference type="PANTHER" id="PTHR12049:SF7">
    <property type="entry name" value="PROTEIN ARGININE METHYLTRANSFERASE NDUFAF7, MITOCHONDRIAL"/>
    <property type="match status" value="1"/>
</dbReference>
<name>A0A7J7MLD7_9MAGN</name>
<comment type="subcellular location">
    <subcellularLocation>
        <location evidence="1 7">Mitochondrion</location>
    </subcellularLocation>
</comment>
<feature type="non-terminal residue" evidence="8">
    <location>
        <position position="1"/>
    </location>
</feature>
<evidence type="ECO:0000256" key="5">
    <source>
        <dbReference type="ARBA" id="ARBA00023128"/>
    </source>
</evidence>
<organism evidence="8 9">
    <name type="scientific">Kingdonia uniflora</name>
    <dbReference type="NCBI Taxonomy" id="39325"/>
    <lineage>
        <taxon>Eukaryota</taxon>
        <taxon>Viridiplantae</taxon>
        <taxon>Streptophyta</taxon>
        <taxon>Embryophyta</taxon>
        <taxon>Tracheophyta</taxon>
        <taxon>Spermatophyta</taxon>
        <taxon>Magnoliopsida</taxon>
        <taxon>Ranunculales</taxon>
        <taxon>Circaeasteraceae</taxon>
        <taxon>Kingdonia</taxon>
    </lineage>
</organism>
<sequence>VWLCSITTAYSWDSVFDEADKRCKWAAMDEFDKLDHIEICPKGMDLTNKIAKRIRWRSSYKSIHSSLPKLILGRQKDISIHGPISRSQFLGFLGINFRVEALQQNCTEEQGEWLRNDGYWQLVGDGEAPFWEGPDDKTPIGMGTLYMAMAIVNKKQGVSAPFQ</sequence>
<evidence type="ECO:0000256" key="2">
    <source>
        <dbReference type="ARBA" id="ARBA00005891"/>
    </source>
</evidence>
<evidence type="ECO:0000313" key="9">
    <source>
        <dbReference type="Proteomes" id="UP000541444"/>
    </source>
</evidence>
<evidence type="ECO:0000256" key="1">
    <source>
        <dbReference type="ARBA" id="ARBA00004173"/>
    </source>
</evidence>
<evidence type="ECO:0000256" key="7">
    <source>
        <dbReference type="RuleBase" id="RU364114"/>
    </source>
</evidence>
<comment type="caution">
    <text evidence="8">The sequence shown here is derived from an EMBL/GenBank/DDBJ whole genome shotgun (WGS) entry which is preliminary data.</text>
</comment>
<dbReference type="PANTHER" id="PTHR12049">
    <property type="entry name" value="PROTEIN ARGININE METHYLTRANSFERASE NDUFAF7, MITOCHONDRIAL"/>
    <property type="match status" value="1"/>
</dbReference>
<keyword evidence="9" id="KW-1185">Reference proteome</keyword>
<dbReference type="EC" id="2.1.1.320" evidence="7"/>
<accession>A0A7J7MLD7</accession>
<dbReference type="GO" id="GO:0035243">
    <property type="term" value="F:protein-arginine omega-N symmetric methyltransferase activity"/>
    <property type="evidence" value="ECO:0007669"/>
    <property type="project" value="UniProtKB-EC"/>
</dbReference>
<dbReference type="GO" id="GO:0005739">
    <property type="term" value="C:mitochondrion"/>
    <property type="evidence" value="ECO:0007669"/>
    <property type="project" value="UniProtKB-SubCell"/>
</dbReference>
<dbReference type="EMBL" id="JACGCM010001406">
    <property type="protein sequence ID" value="KAF6155735.1"/>
    <property type="molecule type" value="Genomic_DNA"/>
</dbReference>
<proteinExistence type="inferred from homology"/>
<protein>
    <recommendedName>
        <fullName evidence="7">Protein arginine methyltransferase NDUFAF7</fullName>
        <ecNumber evidence="7">2.1.1.320</ecNumber>
    </recommendedName>
</protein>
<dbReference type="Proteomes" id="UP000541444">
    <property type="component" value="Unassembled WGS sequence"/>
</dbReference>
<gene>
    <name evidence="8" type="ORF">GIB67_007172</name>
</gene>
<evidence type="ECO:0000256" key="6">
    <source>
        <dbReference type="ARBA" id="ARBA00048612"/>
    </source>
</evidence>
<dbReference type="AlphaFoldDB" id="A0A7J7MLD7"/>
<evidence type="ECO:0000256" key="4">
    <source>
        <dbReference type="ARBA" id="ARBA00022679"/>
    </source>
</evidence>
<comment type="function">
    <text evidence="7">Arginine methyltransferase involved in the assembly or stability of mitochondrial NADH:ubiquinone oxidoreductase complex (complex I).</text>
</comment>
<evidence type="ECO:0000256" key="3">
    <source>
        <dbReference type="ARBA" id="ARBA00022603"/>
    </source>
</evidence>
<keyword evidence="3 7" id="KW-0489">Methyltransferase</keyword>
<comment type="similarity">
    <text evidence="2 7">Belongs to the NDUFAF7 family.</text>
</comment>
<keyword evidence="4 7" id="KW-0808">Transferase</keyword>
<comment type="catalytic activity">
    <reaction evidence="6 7">
        <text>L-arginyl-[protein] + 2 S-adenosyl-L-methionine = N(omega),N(omega)'-dimethyl-L-arginyl-[protein] + 2 S-adenosyl-L-homocysteine + 2 H(+)</text>
        <dbReference type="Rhea" id="RHEA:48108"/>
        <dbReference type="Rhea" id="RHEA-COMP:10532"/>
        <dbReference type="Rhea" id="RHEA-COMP:11992"/>
        <dbReference type="ChEBI" id="CHEBI:15378"/>
        <dbReference type="ChEBI" id="CHEBI:29965"/>
        <dbReference type="ChEBI" id="CHEBI:57856"/>
        <dbReference type="ChEBI" id="CHEBI:59789"/>
        <dbReference type="ChEBI" id="CHEBI:88221"/>
        <dbReference type="EC" id="2.1.1.320"/>
    </reaction>
</comment>
<evidence type="ECO:0000313" key="8">
    <source>
        <dbReference type="EMBL" id="KAF6155735.1"/>
    </source>
</evidence>
<dbReference type="GO" id="GO:0032981">
    <property type="term" value="P:mitochondrial respiratory chain complex I assembly"/>
    <property type="evidence" value="ECO:0007669"/>
    <property type="project" value="TreeGrafter"/>
</dbReference>